<keyword evidence="10" id="KW-0496">Mitochondrion</keyword>
<organism evidence="13 14">
    <name type="scientific">Heterodermia speciosa</name>
    <dbReference type="NCBI Taxonomy" id="116794"/>
    <lineage>
        <taxon>Eukaryota</taxon>
        <taxon>Fungi</taxon>
        <taxon>Dikarya</taxon>
        <taxon>Ascomycota</taxon>
        <taxon>Pezizomycotina</taxon>
        <taxon>Lecanoromycetes</taxon>
        <taxon>OSLEUM clade</taxon>
        <taxon>Lecanoromycetidae</taxon>
        <taxon>Caliciales</taxon>
        <taxon>Physciaceae</taxon>
        <taxon>Heterodermia</taxon>
    </lineage>
</organism>
<keyword evidence="4" id="KW-0813">Transport</keyword>
<dbReference type="Proteomes" id="UP000664521">
    <property type="component" value="Unassembled WGS sequence"/>
</dbReference>
<comment type="similarity">
    <text evidence="2">Belongs to the TIM54 family.</text>
</comment>
<feature type="compositionally biased region" description="Polar residues" evidence="12">
    <location>
        <begin position="240"/>
        <end position="249"/>
    </location>
</feature>
<dbReference type="GO" id="GO:0005743">
    <property type="term" value="C:mitochondrial inner membrane"/>
    <property type="evidence" value="ECO:0007669"/>
    <property type="project" value="UniProtKB-SubCell"/>
</dbReference>
<keyword evidence="7" id="KW-0653">Protein transport</keyword>
<evidence type="ECO:0000313" key="14">
    <source>
        <dbReference type="Proteomes" id="UP000664521"/>
    </source>
</evidence>
<evidence type="ECO:0000256" key="8">
    <source>
        <dbReference type="ARBA" id="ARBA00022989"/>
    </source>
</evidence>
<keyword evidence="8" id="KW-1133">Transmembrane helix</keyword>
<dbReference type="GO" id="GO:0015031">
    <property type="term" value="P:protein transport"/>
    <property type="evidence" value="ECO:0007669"/>
    <property type="project" value="UniProtKB-KW"/>
</dbReference>
<evidence type="ECO:0000256" key="12">
    <source>
        <dbReference type="SAM" id="MobiDB-lite"/>
    </source>
</evidence>
<evidence type="ECO:0000256" key="3">
    <source>
        <dbReference type="ARBA" id="ARBA00020796"/>
    </source>
</evidence>
<name>A0A8H3G2H3_9LECA</name>
<gene>
    <name evidence="13" type="primary">TIM54</name>
    <name evidence="13" type="ORF">HETSPECPRED_009785</name>
</gene>
<evidence type="ECO:0000256" key="11">
    <source>
        <dbReference type="ARBA" id="ARBA00023136"/>
    </source>
</evidence>
<evidence type="ECO:0000256" key="7">
    <source>
        <dbReference type="ARBA" id="ARBA00022927"/>
    </source>
</evidence>
<evidence type="ECO:0000256" key="10">
    <source>
        <dbReference type="ARBA" id="ARBA00023128"/>
    </source>
</evidence>
<protein>
    <recommendedName>
        <fullName evidence="3">Mitochondrial import inner membrane translocase subunit TIM54</fullName>
    </recommendedName>
</protein>
<evidence type="ECO:0000256" key="6">
    <source>
        <dbReference type="ARBA" id="ARBA00022792"/>
    </source>
</evidence>
<keyword evidence="5" id="KW-0812">Transmembrane</keyword>
<keyword evidence="14" id="KW-1185">Reference proteome</keyword>
<feature type="compositionally biased region" description="Low complexity" evidence="12">
    <location>
        <begin position="304"/>
        <end position="315"/>
    </location>
</feature>
<evidence type="ECO:0000256" key="5">
    <source>
        <dbReference type="ARBA" id="ARBA00022692"/>
    </source>
</evidence>
<dbReference type="InterPro" id="IPR021056">
    <property type="entry name" value="Mt_import_IM_translocase_Tim54"/>
</dbReference>
<evidence type="ECO:0000256" key="2">
    <source>
        <dbReference type="ARBA" id="ARBA00006355"/>
    </source>
</evidence>
<comment type="subcellular location">
    <subcellularLocation>
        <location evidence="1">Mitochondrion inner membrane</location>
        <topology evidence="1">Single-pass membrane protein</topology>
    </subcellularLocation>
</comment>
<dbReference type="EMBL" id="CAJPDS010000083">
    <property type="protein sequence ID" value="CAF9935433.1"/>
    <property type="molecule type" value="Genomic_DNA"/>
</dbReference>
<evidence type="ECO:0000256" key="1">
    <source>
        <dbReference type="ARBA" id="ARBA00004434"/>
    </source>
</evidence>
<sequence>MAEQPVANKAPIAIQHALPTSTVKPSPKPSNPAFRMMGIPNLRFRLPSRNWLIFLSITGSFTTALLYDRYHKRKAQRRWCQVVSHLAEEPLPPDQIPRTVAIFLAAPPGDGLRAAREHFHEYIKPILVAGALDWEVIEGRREGEVRAGLASKIRRIRRRNGEHSADQDVEESVEDRLEDFRRGARIKIWDGVQGDLILGRHTWKEYVRGIHEGWLGPLDPPAAPEPSFPDPTTLLEPSSVPMTSSSQPLAPSDSLAHPTPDEAPQNSNSTESDILPQPEPPAQEPEKPPDKQSPKISPTPPYIIPTVYTTSSLSPESPPALPPTTVLPFPHLLGFLNTPIRIYRFLNRRHLADETGRSVATMVLASNTRTFDTGHEFVTSVDPNDGSPSSADPTAEVVEASVAWEQEKLLVDEEAEWHKSVWTPNPDDAPERERPWQEKMSIDERIGTRMRVFDLGKQEEEERLRDAEMAILAEDRERKGRLRVVMEWLGLRREGGRKGWEMGLVGGEDE</sequence>
<evidence type="ECO:0000256" key="9">
    <source>
        <dbReference type="ARBA" id="ARBA00023010"/>
    </source>
</evidence>
<feature type="compositionally biased region" description="Basic and acidic residues" evidence="12">
    <location>
        <begin position="284"/>
        <end position="293"/>
    </location>
</feature>
<reference evidence="13" key="1">
    <citation type="submission" date="2021-03" db="EMBL/GenBank/DDBJ databases">
        <authorList>
            <person name="Tagirdzhanova G."/>
        </authorList>
    </citation>
    <scope>NUCLEOTIDE SEQUENCE</scope>
</reference>
<proteinExistence type="inferred from homology"/>
<comment type="caution">
    <text evidence="13">The sequence shown here is derived from an EMBL/GenBank/DDBJ whole genome shotgun (WGS) entry which is preliminary data.</text>
</comment>
<keyword evidence="6" id="KW-0999">Mitochondrion inner membrane</keyword>
<evidence type="ECO:0000256" key="4">
    <source>
        <dbReference type="ARBA" id="ARBA00022448"/>
    </source>
</evidence>
<feature type="region of interest" description="Disordered" evidence="12">
    <location>
        <begin position="218"/>
        <end position="321"/>
    </location>
</feature>
<dbReference type="Pfam" id="PF11711">
    <property type="entry name" value="Tim54"/>
    <property type="match status" value="1"/>
</dbReference>
<dbReference type="AlphaFoldDB" id="A0A8H3G2H3"/>
<accession>A0A8H3G2H3</accession>
<keyword evidence="9" id="KW-0811">Translocation</keyword>
<feature type="compositionally biased region" description="Pro residues" evidence="12">
    <location>
        <begin position="218"/>
        <end position="229"/>
    </location>
</feature>
<evidence type="ECO:0000313" key="13">
    <source>
        <dbReference type="EMBL" id="CAF9935433.1"/>
    </source>
</evidence>
<keyword evidence="11" id="KW-0472">Membrane</keyword>
<dbReference type="OrthoDB" id="5598305at2759"/>